<dbReference type="Proteomes" id="UP000622552">
    <property type="component" value="Unassembled WGS sequence"/>
</dbReference>
<accession>A0A8J7G6V7</accession>
<evidence type="ECO:0000313" key="1">
    <source>
        <dbReference type="EMBL" id="MBG6133975.1"/>
    </source>
</evidence>
<dbReference type="EMBL" id="JADOUF010000001">
    <property type="protein sequence ID" value="MBG6133975.1"/>
    <property type="molecule type" value="Genomic_DNA"/>
</dbReference>
<keyword evidence="2" id="KW-1185">Reference proteome</keyword>
<dbReference type="AlphaFoldDB" id="A0A8J7G6V7"/>
<gene>
    <name evidence="1" type="ORF">IW245_000169</name>
</gene>
<proteinExistence type="predicted"/>
<reference evidence="1" key="1">
    <citation type="submission" date="2020-11" db="EMBL/GenBank/DDBJ databases">
        <title>Sequencing the genomes of 1000 actinobacteria strains.</title>
        <authorList>
            <person name="Klenk H.-P."/>
        </authorList>
    </citation>
    <scope>NUCLEOTIDE SEQUENCE</scope>
    <source>
        <strain evidence="1">DSM 45356</strain>
    </source>
</reference>
<organism evidence="1 2">
    <name type="scientific">Longispora fulva</name>
    <dbReference type="NCBI Taxonomy" id="619741"/>
    <lineage>
        <taxon>Bacteria</taxon>
        <taxon>Bacillati</taxon>
        <taxon>Actinomycetota</taxon>
        <taxon>Actinomycetes</taxon>
        <taxon>Micromonosporales</taxon>
        <taxon>Micromonosporaceae</taxon>
        <taxon>Longispora</taxon>
    </lineage>
</organism>
<name>A0A8J7G6V7_9ACTN</name>
<protein>
    <submittedName>
        <fullName evidence="1">Uncharacterized protein</fullName>
    </submittedName>
</protein>
<evidence type="ECO:0000313" key="2">
    <source>
        <dbReference type="Proteomes" id="UP000622552"/>
    </source>
</evidence>
<dbReference type="RefSeq" id="WP_197001267.1">
    <property type="nucleotide sequence ID" value="NZ_BONS01000045.1"/>
</dbReference>
<sequence>MFGQFAGQVTGRRRFAMPARNDLLRQAREQMVSPSGSGEPLSRQELAELVNHALFEDTEREHALDANHIGKWERGEIRRPQPHYLVALRRVLKADSNSALGFGPSTPPRAVGTVEDVDRKTFLAGTLALGAGALLPLPAPAAALASRPRRIGEPEVAGIEDLTTFVASMDNTRGGGSFVLQALHTQLSETLATRRDASCEPRLRARLDAAVGGLASVIAFAAFDSGDGPFAEGAYQAARAFAEESGDWHLRAIVLADMARRSVFIGDPDAGLTHVESAMVRSDWLTATERAMLHAVRARALAALDPTEPHRVQAAVDVADTEYANRNVDEDPTWMRFHDLAQHQGDTAHALADLVLRSARLAAQERLVYATTNHSAGYERSRTFAALRHTQVAFDLGQVDIAVHHGEQAIAFASGVRSRRIVACLRNLGKTAAAQQPNPAVEALRDRIQGAIAA</sequence>
<comment type="caution">
    <text evidence="1">The sequence shown here is derived from an EMBL/GenBank/DDBJ whole genome shotgun (WGS) entry which is preliminary data.</text>
</comment>